<evidence type="ECO:0000313" key="8">
    <source>
        <dbReference type="EMBL" id="AMV62479.1"/>
    </source>
</evidence>
<keyword evidence="1 5" id="KW-0489">Methyltransferase</keyword>
<dbReference type="InterPro" id="IPR019874">
    <property type="entry name" value="RF_methyltr_PrmC"/>
</dbReference>
<dbReference type="RefSeq" id="WP_046872232.1">
    <property type="nucleotide sequence ID" value="NZ_BAAAXI010000168.1"/>
</dbReference>
<evidence type="ECO:0000256" key="5">
    <source>
        <dbReference type="HAMAP-Rule" id="MF_02126"/>
    </source>
</evidence>
<evidence type="ECO:0000313" key="9">
    <source>
        <dbReference type="Proteomes" id="UP000076405"/>
    </source>
</evidence>
<feature type="domain" description="Release factor glutamine methyltransferase N-terminal" evidence="7">
    <location>
        <begin position="9"/>
        <end position="78"/>
    </location>
</feature>
<dbReference type="EMBL" id="CP012275">
    <property type="protein sequence ID" value="AMV62479.1"/>
    <property type="molecule type" value="Genomic_DNA"/>
</dbReference>
<keyword evidence="2 5" id="KW-0808">Transferase</keyword>
<dbReference type="AlphaFoldDB" id="A0AAC9B153"/>
<dbReference type="PROSITE" id="PS00092">
    <property type="entry name" value="N6_MTASE"/>
    <property type="match status" value="1"/>
</dbReference>
<name>A0AAC9B153_9LACO</name>
<feature type="binding site" evidence="5">
    <location>
        <position position="188"/>
    </location>
    <ligand>
        <name>S-adenosyl-L-methionine</name>
        <dbReference type="ChEBI" id="CHEBI:59789"/>
    </ligand>
</feature>
<dbReference type="NCBIfam" id="TIGR03534">
    <property type="entry name" value="RF_mod_PrmC"/>
    <property type="match status" value="1"/>
</dbReference>
<proteinExistence type="inferred from homology"/>
<keyword evidence="3 5" id="KW-0949">S-adenosyl-L-methionine</keyword>
<evidence type="ECO:0000259" key="6">
    <source>
        <dbReference type="Pfam" id="PF05175"/>
    </source>
</evidence>
<evidence type="ECO:0000256" key="3">
    <source>
        <dbReference type="ARBA" id="ARBA00022691"/>
    </source>
</evidence>
<gene>
    <name evidence="5" type="primary">prmC</name>
    <name evidence="8" type="ORF">ADU70_0985</name>
</gene>
<feature type="binding site" evidence="5">
    <location>
        <position position="146"/>
    </location>
    <ligand>
        <name>S-adenosyl-L-methionine</name>
        <dbReference type="ChEBI" id="CHEBI:59789"/>
    </ligand>
</feature>
<dbReference type="Gene3D" id="1.10.8.10">
    <property type="entry name" value="DNA helicase RuvA subunit, C-terminal domain"/>
    <property type="match status" value="1"/>
</dbReference>
<dbReference type="HAMAP" id="MF_02126">
    <property type="entry name" value="RF_methyltr_PrmC"/>
    <property type="match status" value="1"/>
</dbReference>
<evidence type="ECO:0000256" key="2">
    <source>
        <dbReference type="ARBA" id="ARBA00022679"/>
    </source>
</evidence>
<dbReference type="EC" id="2.1.1.297" evidence="5"/>
<comment type="function">
    <text evidence="5">Methylates the class 1 translation termination release factors RF1/PrfA and RF2/PrfB on the glutamine residue of the universally conserved GGQ motif.</text>
</comment>
<dbReference type="PANTHER" id="PTHR18895:SF74">
    <property type="entry name" value="MTRF1L RELEASE FACTOR GLUTAMINE METHYLTRANSFERASE"/>
    <property type="match status" value="1"/>
</dbReference>
<dbReference type="Proteomes" id="UP000076405">
    <property type="component" value="Chromosome"/>
</dbReference>
<feature type="domain" description="Methyltransferase small" evidence="6">
    <location>
        <begin position="102"/>
        <end position="196"/>
    </location>
</feature>
<reference evidence="8 9" key="1">
    <citation type="journal article" date="2016" name="PLoS ONE">
        <title>The Identification of Novel Diagnostic Marker Genes for the Detection of Beer Spoiling Pediococcus damnosus Strains Using the BlAst Diagnostic Gene findEr.</title>
        <authorList>
            <person name="Behr J."/>
            <person name="Geissler A.J."/>
            <person name="Schmid J."/>
            <person name="Zehe A."/>
            <person name="Vogel R.F."/>
        </authorList>
    </citation>
    <scope>NUCLEOTIDE SEQUENCE [LARGE SCALE GENOMIC DNA]</scope>
    <source>
        <strain evidence="8 9">TMW 2.1533</strain>
    </source>
</reference>
<evidence type="ECO:0000259" key="7">
    <source>
        <dbReference type="Pfam" id="PF17827"/>
    </source>
</evidence>
<feature type="binding site" evidence="5">
    <location>
        <begin position="123"/>
        <end position="127"/>
    </location>
    <ligand>
        <name>S-adenosyl-L-methionine</name>
        <dbReference type="ChEBI" id="CHEBI:59789"/>
    </ligand>
</feature>
<dbReference type="NCBIfam" id="TIGR00536">
    <property type="entry name" value="hemK_fam"/>
    <property type="match status" value="1"/>
</dbReference>
<dbReference type="InterPro" id="IPR040758">
    <property type="entry name" value="PrmC_N"/>
</dbReference>
<sequence>MNNPTYLGALKWAFLYIKPINQPGIDNDGVRLLLANMMQWNNTQLVLHYRDQLTDAVWQQYQKNVHQYAAGVPVQYITQQATFYGNKLFVDSRVLIPRFETEELVEWVLNDNADTPHTVLDLGTGSGAIAIALKKQRANWQVMGSDISEAALQVANQNVNSQGIMVSLVQSDLFQNLAAKKFDIIVSNPPYIAESEKAVMDPSVVEHEPQQALFAKNQGLAIYDQLSEQVGEHLNKGGKLYCEFGYHQKKALEKLFKESQTKYQVEFKKDITDHDRMMRVMIANEGKSQDEN</sequence>
<dbReference type="SUPFAM" id="SSF53335">
    <property type="entry name" value="S-adenosyl-L-methionine-dependent methyltransferases"/>
    <property type="match status" value="1"/>
</dbReference>
<dbReference type="InterPro" id="IPR004556">
    <property type="entry name" value="HemK-like"/>
</dbReference>
<comment type="catalytic activity">
    <reaction evidence="4 5">
        <text>L-glutaminyl-[peptide chain release factor] + S-adenosyl-L-methionine = N(5)-methyl-L-glutaminyl-[peptide chain release factor] + S-adenosyl-L-homocysteine + H(+)</text>
        <dbReference type="Rhea" id="RHEA:42896"/>
        <dbReference type="Rhea" id="RHEA-COMP:10271"/>
        <dbReference type="Rhea" id="RHEA-COMP:10272"/>
        <dbReference type="ChEBI" id="CHEBI:15378"/>
        <dbReference type="ChEBI" id="CHEBI:30011"/>
        <dbReference type="ChEBI" id="CHEBI:57856"/>
        <dbReference type="ChEBI" id="CHEBI:59789"/>
        <dbReference type="ChEBI" id="CHEBI:61891"/>
        <dbReference type="EC" id="2.1.1.297"/>
    </reaction>
</comment>
<dbReference type="InterPro" id="IPR002052">
    <property type="entry name" value="DNA_methylase_N6_adenine_CS"/>
</dbReference>
<dbReference type="GO" id="GO:0003676">
    <property type="term" value="F:nucleic acid binding"/>
    <property type="evidence" value="ECO:0007669"/>
    <property type="project" value="InterPro"/>
</dbReference>
<dbReference type="GeneID" id="57276045"/>
<dbReference type="CDD" id="cd02440">
    <property type="entry name" value="AdoMet_MTases"/>
    <property type="match status" value="1"/>
</dbReference>
<comment type="similarity">
    <text evidence="5">Belongs to the protein N5-glutamine methyltransferase family. PrmC subfamily.</text>
</comment>
<dbReference type="Pfam" id="PF17827">
    <property type="entry name" value="PrmC_N"/>
    <property type="match status" value="1"/>
</dbReference>
<dbReference type="InterPro" id="IPR007848">
    <property type="entry name" value="Small_mtfrase_dom"/>
</dbReference>
<dbReference type="InterPro" id="IPR029063">
    <property type="entry name" value="SAM-dependent_MTases_sf"/>
</dbReference>
<dbReference type="GO" id="GO:0102559">
    <property type="term" value="F:peptide chain release factor N(5)-glutamine methyltransferase activity"/>
    <property type="evidence" value="ECO:0007669"/>
    <property type="project" value="UniProtKB-EC"/>
</dbReference>
<dbReference type="Pfam" id="PF05175">
    <property type="entry name" value="MTS"/>
    <property type="match status" value="1"/>
</dbReference>
<dbReference type="PANTHER" id="PTHR18895">
    <property type="entry name" value="HEMK METHYLTRANSFERASE"/>
    <property type="match status" value="1"/>
</dbReference>
<comment type="caution">
    <text evidence="5">Lacks conserved residue(s) required for the propagation of feature annotation.</text>
</comment>
<feature type="binding site" evidence="5">
    <location>
        <begin position="188"/>
        <end position="191"/>
    </location>
    <ligand>
        <name>substrate</name>
    </ligand>
</feature>
<organism evidence="8 9">
    <name type="scientific">Pediococcus damnosus</name>
    <dbReference type="NCBI Taxonomy" id="51663"/>
    <lineage>
        <taxon>Bacteria</taxon>
        <taxon>Bacillati</taxon>
        <taxon>Bacillota</taxon>
        <taxon>Bacilli</taxon>
        <taxon>Lactobacillales</taxon>
        <taxon>Lactobacillaceae</taxon>
        <taxon>Pediococcus</taxon>
    </lineage>
</organism>
<protein>
    <recommendedName>
        <fullName evidence="5">Release factor glutamine methyltransferase</fullName>
        <shortName evidence="5">RF MTase</shortName>
        <ecNumber evidence="5">2.1.1.297</ecNumber>
    </recommendedName>
    <alternativeName>
        <fullName evidence="5">N5-glutamine methyltransferase PrmC</fullName>
    </alternativeName>
    <alternativeName>
        <fullName evidence="5">Protein-(glutamine-N5) MTase PrmC</fullName>
    </alternativeName>
    <alternativeName>
        <fullName evidence="5">Protein-glutamine N-methyltransferase PrmC</fullName>
    </alternativeName>
</protein>
<dbReference type="InterPro" id="IPR050320">
    <property type="entry name" value="N5-glutamine_MTase"/>
</dbReference>
<evidence type="ECO:0000256" key="1">
    <source>
        <dbReference type="ARBA" id="ARBA00022603"/>
    </source>
</evidence>
<evidence type="ECO:0000256" key="4">
    <source>
        <dbReference type="ARBA" id="ARBA00048391"/>
    </source>
</evidence>
<dbReference type="Gene3D" id="3.40.50.150">
    <property type="entry name" value="Vaccinia Virus protein VP39"/>
    <property type="match status" value="1"/>
</dbReference>
<accession>A0AAC9B153</accession>
<dbReference type="GO" id="GO:0032259">
    <property type="term" value="P:methylation"/>
    <property type="evidence" value="ECO:0007669"/>
    <property type="project" value="UniProtKB-KW"/>
</dbReference>